<dbReference type="Pfam" id="PF05721">
    <property type="entry name" value="PhyH"/>
    <property type="match status" value="1"/>
</dbReference>
<reference evidence="2" key="1">
    <citation type="journal article" date="2019" name="Int. J. Syst. Evol. Microbiol.">
        <title>The Global Catalogue of Microorganisms (GCM) 10K type strain sequencing project: providing services to taxonomists for standard genome sequencing and annotation.</title>
        <authorList>
            <consortium name="The Broad Institute Genomics Platform"/>
            <consortium name="The Broad Institute Genome Sequencing Center for Infectious Disease"/>
            <person name="Wu L."/>
            <person name="Ma J."/>
        </authorList>
    </citation>
    <scope>NUCLEOTIDE SEQUENCE [LARGE SCALE GENOMIC DNA]</scope>
    <source>
        <strain evidence="2">JCM 18302</strain>
    </source>
</reference>
<gene>
    <name evidence="1" type="ORF">GCM10023320_07340</name>
</gene>
<dbReference type="PANTHER" id="PTHR20883:SF48">
    <property type="entry name" value="ECTOINE DIOXYGENASE"/>
    <property type="match status" value="1"/>
</dbReference>
<dbReference type="Proteomes" id="UP001500804">
    <property type="component" value="Unassembled WGS sequence"/>
</dbReference>
<sequence length="319" mass="35269">MLRDPGRDDPLMQLADAMQAWHTDGFAVVPGYLSADDLAPTLDELTLCFPTAAGFHEGSDPRRQRFLDDEFDGIDTFPFASSQLSLLAVHPRIIDLVDSLLGSETRLYSAEAWAKYTGAADYDQRLHRDFLNHTLLVPAGLEQVELFVYLVDVPDDLGPPHLVPRAHTGGLPPLPNWYPRVGTGQSGDRFVASTGRPDLYDVGVSAAGPAGTVVVFTPDTLHRGTALTRPAGARYTMHLSFRVAAAEWAQRQGWADRSHDPSWYQFVEQATPRQLALFGFPPPGHAFWTPETLAGTALRYPGLDLTPWTSRDRDCEVRY</sequence>
<organism evidence="1 2">
    <name type="scientific">Pseudonocardia adelaidensis</name>
    <dbReference type="NCBI Taxonomy" id="648754"/>
    <lineage>
        <taxon>Bacteria</taxon>
        <taxon>Bacillati</taxon>
        <taxon>Actinomycetota</taxon>
        <taxon>Actinomycetes</taxon>
        <taxon>Pseudonocardiales</taxon>
        <taxon>Pseudonocardiaceae</taxon>
        <taxon>Pseudonocardia</taxon>
    </lineage>
</organism>
<evidence type="ECO:0000313" key="2">
    <source>
        <dbReference type="Proteomes" id="UP001500804"/>
    </source>
</evidence>
<accession>A0ABP9N9Q6</accession>
<comment type="caution">
    <text evidence="1">The sequence shown here is derived from an EMBL/GenBank/DDBJ whole genome shotgun (WGS) entry which is preliminary data.</text>
</comment>
<proteinExistence type="predicted"/>
<evidence type="ECO:0008006" key="3">
    <source>
        <dbReference type="Google" id="ProtNLM"/>
    </source>
</evidence>
<keyword evidence="2" id="KW-1185">Reference proteome</keyword>
<dbReference type="SUPFAM" id="SSF51197">
    <property type="entry name" value="Clavaminate synthase-like"/>
    <property type="match status" value="1"/>
</dbReference>
<dbReference type="EMBL" id="BAABJO010000002">
    <property type="protein sequence ID" value="GAA5112705.1"/>
    <property type="molecule type" value="Genomic_DNA"/>
</dbReference>
<evidence type="ECO:0000313" key="1">
    <source>
        <dbReference type="EMBL" id="GAA5112705.1"/>
    </source>
</evidence>
<protein>
    <recommendedName>
        <fullName evidence="3">Phytanoyl-CoA dioxygenase PhyH</fullName>
    </recommendedName>
</protein>
<dbReference type="Gene3D" id="2.60.120.620">
    <property type="entry name" value="q2cbj1_9rhob like domain"/>
    <property type="match status" value="1"/>
</dbReference>
<dbReference type="InterPro" id="IPR008775">
    <property type="entry name" value="Phytyl_CoA_dOase-like"/>
</dbReference>
<dbReference type="PANTHER" id="PTHR20883">
    <property type="entry name" value="PHYTANOYL-COA DIOXYGENASE DOMAIN CONTAINING 1"/>
    <property type="match status" value="1"/>
</dbReference>
<name>A0ABP9N9Q6_9PSEU</name>